<dbReference type="AlphaFoldDB" id="A0A1M5CVZ6"/>
<reference evidence="2" key="1">
    <citation type="submission" date="2016-11" db="EMBL/GenBank/DDBJ databases">
        <authorList>
            <person name="Varghese N."/>
            <person name="Submissions S."/>
        </authorList>
    </citation>
    <scope>NUCLEOTIDE SEQUENCE [LARGE SCALE GENOMIC DNA]</scope>
    <source>
        <strain evidence="2">DSM 27619</strain>
    </source>
</reference>
<evidence type="ECO:0008006" key="3">
    <source>
        <dbReference type="Google" id="ProtNLM"/>
    </source>
</evidence>
<dbReference type="Proteomes" id="UP000184518">
    <property type="component" value="Unassembled WGS sequence"/>
</dbReference>
<dbReference type="STRING" id="1416778.SAMN05443633_10573"/>
<sequence length="350" mass="41157">MELVKKIFYGVSILLLFSCNGQENKAELQGKTTLSYSQNENSEFILQKQISKDENNFKYLYKENIFQLVQAENFTYDLSIDHNIYDTNLVLESASINIWNFKRTNDHIILVEGDDYYGSVFYIFYYNNNTLKYYDSIYYEVKNAEKNKEEKKFEVNFKNQTLAISISQNENKNNYELKRYKTVQLLNDRKNNLLKESNGEIIQEKNADINQDGIQDKIQIIQNKGNEYYSIIIAISNKNSNNKIIFKNEKLLTPPNSNSTGIGLKKIVTKNNYITFEDNITEGNPTKNEYTTFIYDAKEEQLYLHKYGITAMFDDDNSSKDWEKINTKKDFGTIQFENVDKEFLRNLLSK</sequence>
<protein>
    <recommendedName>
        <fullName evidence="3">Lipoprotein</fullName>
    </recommendedName>
</protein>
<gene>
    <name evidence="1" type="ORF">SAMN05443633_10573</name>
</gene>
<dbReference type="EMBL" id="FQUT01000005">
    <property type="protein sequence ID" value="SHF58934.1"/>
    <property type="molecule type" value="Genomic_DNA"/>
</dbReference>
<evidence type="ECO:0000313" key="2">
    <source>
        <dbReference type="Proteomes" id="UP000184518"/>
    </source>
</evidence>
<keyword evidence="2" id="KW-1185">Reference proteome</keyword>
<name>A0A1M5CVZ6_9FLAO</name>
<evidence type="ECO:0000313" key="1">
    <source>
        <dbReference type="EMBL" id="SHF58934.1"/>
    </source>
</evidence>
<proteinExistence type="predicted"/>
<accession>A0A1M5CVZ6</accession>
<dbReference type="PROSITE" id="PS51257">
    <property type="entry name" value="PROKAR_LIPOPROTEIN"/>
    <property type="match status" value="1"/>
</dbReference>
<organism evidence="1 2">
    <name type="scientific">Chryseobacterium arachidis</name>
    <dbReference type="NCBI Taxonomy" id="1416778"/>
    <lineage>
        <taxon>Bacteria</taxon>
        <taxon>Pseudomonadati</taxon>
        <taxon>Bacteroidota</taxon>
        <taxon>Flavobacteriia</taxon>
        <taxon>Flavobacteriales</taxon>
        <taxon>Weeksellaceae</taxon>
        <taxon>Chryseobacterium group</taxon>
        <taxon>Chryseobacterium</taxon>
    </lineage>
</organism>
<dbReference type="RefSeq" id="WP_072957396.1">
    <property type="nucleotide sequence ID" value="NZ_FQUT01000005.1"/>
</dbReference>
<dbReference type="OrthoDB" id="1258615at2"/>